<comment type="caution">
    <text evidence="1">The sequence shown here is derived from an EMBL/GenBank/DDBJ whole genome shotgun (WGS) entry which is preliminary data.</text>
</comment>
<protein>
    <recommendedName>
        <fullName evidence="2">ATP-grasp domain-containing protein</fullName>
    </recommendedName>
</protein>
<evidence type="ECO:0000313" key="1">
    <source>
        <dbReference type="EMBL" id="GAI14008.1"/>
    </source>
</evidence>
<sequence length="233" mass="26670">MKVNNEQECMQAVASFSVPFIIQEYIAYEKEAGIFYVRFPDSGKGIITSIVYKEFVHVIGDGINTVQTLLFSNSRYILQEKALLQLVDKSLLNTVPAESEKIIVLPFGNHARGCLFTDVSFLIDDALINVIDIAAKQVTGFYYGRLDIKFNCWEDLKAGKNWKIIELNGAGSEPTHIYDPKHSIFFAWKEIIRHWQMLYKISISNHAKGYAYLSFKKGIAMHKESMAYFRFLS</sequence>
<accession>X1L4X3</accession>
<gene>
    <name evidence="1" type="ORF">S06H3_15977</name>
</gene>
<dbReference type="EMBL" id="BARV01007883">
    <property type="protein sequence ID" value="GAI14008.1"/>
    <property type="molecule type" value="Genomic_DNA"/>
</dbReference>
<proteinExistence type="predicted"/>
<dbReference type="AlphaFoldDB" id="X1L4X3"/>
<organism evidence="1">
    <name type="scientific">marine sediment metagenome</name>
    <dbReference type="NCBI Taxonomy" id="412755"/>
    <lineage>
        <taxon>unclassified sequences</taxon>
        <taxon>metagenomes</taxon>
        <taxon>ecological metagenomes</taxon>
    </lineage>
</organism>
<evidence type="ECO:0008006" key="2">
    <source>
        <dbReference type="Google" id="ProtNLM"/>
    </source>
</evidence>
<reference evidence="1" key="1">
    <citation type="journal article" date="2014" name="Front. Microbiol.">
        <title>High frequency of phylogenetically diverse reductive dehalogenase-homologous genes in deep subseafloor sedimentary metagenomes.</title>
        <authorList>
            <person name="Kawai M."/>
            <person name="Futagami T."/>
            <person name="Toyoda A."/>
            <person name="Takaki Y."/>
            <person name="Nishi S."/>
            <person name="Hori S."/>
            <person name="Arai W."/>
            <person name="Tsubouchi T."/>
            <person name="Morono Y."/>
            <person name="Uchiyama I."/>
            <person name="Ito T."/>
            <person name="Fujiyama A."/>
            <person name="Inagaki F."/>
            <person name="Takami H."/>
        </authorList>
    </citation>
    <scope>NUCLEOTIDE SEQUENCE</scope>
    <source>
        <strain evidence="1">Expedition CK06-06</strain>
    </source>
</reference>
<name>X1L4X3_9ZZZZ</name>